<dbReference type="Pfam" id="PF00593">
    <property type="entry name" value="TonB_dep_Rec_b-barrel"/>
    <property type="match status" value="1"/>
</dbReference>
<keyword evidence="4 11" id="KW-1134">Transmembrane beta strand</keyword>
<dbReference type="InterPro" id="IPR037066">
    <property type="entry name" value="Plug_dom_sf"/>
</dbReference>
<evidence type="ECO:0000256" key="13">
    <source>
        <dbReference type="SAM" id="SignalP"/>
    </source>
</evidence>
<evidence type="ECO:0000256" key="4">
    <source>
        <dbReference type="ARBA" id="ARBA00022452"/>
    </source>
</evidence>
<dbReference type="InterPro" id="IPR036942">
    <property type="entry name" value="Beta-barrel_TonB_sf"/>
</dbReference>
<sequence length="709" mass="78508">MYKKSLLSASVVLALTSNAHAQEYALFEEVVVSATRTEQQLEDVAGSVSVVTDKQIEKTLSSNVDDVLQYTPGVDVVSDGRMGIQHINIRGMEGNRVNILVDGVSQPYLYDQSFSFISSGRIALDTDMIKAVEVVKGSASSLYGSDGIGGIVAFQTKDPSDFLTEGDGFGGQIKFGFDSRNDAFTENVVLANRSGDLETMVAYTRNDAELIDNFAQGNYQDYSPKDVNAKADNLLVKLQYQIDSANRIEFTGESIAQKASGNIEHASFSSYTNNDTTDRTRLSLKHIWKGETALADKVSTQISWLSHEQNNITDRVGTSRGSVVNEIKDYSYEDKGIQSDVQIDKYLSLDNSEHFFTYGLALARKDIRNDNNIIDRSNNDQASTYFYQPNATETRIGLFVQDQISFMEDDLIVTPGVRWDKFETKPDASTTGIPSGQTYQTNSSSALTARLGTVYSFNDTSKVFAQISQGHRAPTFEELYYSMPGHGYTNVPNPDLESEESITYETGYRHNTDVSHSEIAIFYSDYKNFIDVVDIGAGASEFQHQNIGKATIKGIEFSNQLAVSELFDLPKGLSSNIAASYTQGEDGENKPLNSIQPWNAVLSFDYDAPSKMWGTSLAMKYYAEKKLSDINVDPDGSIRTADEVGTPSATVIDLTAYYRPMDDLTLRAGLFNLTDKKYWKWNDVRGEGALNDDDTQAGRNWAVTAHYTF</sequence>
<dbReference type="SUPFAM" id="SSF56935">
    <property type="entry name" value="Porins"/>
    <property type="match status" value="1"/>
</dbReference>
<dbReference type="InterPro" id="IPR010949">
    <property type="entry name" value="TonB_Hb/transfer/lactofer_rcpt"/>
</dbReference>
<gene>
    <name evidence="16" type="ORF">QWZ16_18630</name>
</gene>
<keyword evidence="8 11" id="KW-0472">Membrane</keyword>
<dbReference type="EMBL" id="JAUFQC010000027">
    <property type="protein sequence ID" value="MDN3611618.1"/>
    <property type="molecule type" value="Genomic_DNA"/>
</dbReference>
<dbReference type="PROSITE" id="PS52016">
    <property type="entry name" value="TONB_DEPENDENT_REC_3"/>
    <property type="match status" value="1"/>
</dbReference>
<proteinExistence type="inferred from homology"/>
<dbReference type="Gene3D" id="2.40.170.20">
    <property type="entry name" value="TonB-dependent receptor, beta-barrel domain"/>
    <property type="match status" value="1"/>
</dbReference>
<dbReference type="NCBIfam" id="TIGR01786">
    <property type="entry name" value="TonB-hemlactrns"/>
    <property type="match status" value="1"/>
</dbReference>
<dbReference type="Gene3D" id="2.170.130.10">
    <property type="entry name" value="TonB-dependent receptor, plug domain"/>
    <property type="match status" value="1"/>
</dbReference>
<dbReference type="InterPro" id="IPR000531">
    <property type="entry name" value="Beta-barrel_TonB"/>
</dbReference>
<dbReference type="PANTHER" id="PTHR30069">
    <property type="entry name" value="TONB-DEPENDENT OUTER MEMBRANE RECEPTOR"/>
    <property type="match status" value="1"/>
</dbReference>
<dbReference type="CDD" id="cd01347">
    <property type="entry name" value="ligand_gated_channel"/>
    <property type="match status" value="1"/>
</dbReference>
<evidence type="ECO:0000313" key="17">
    <source>
        <dbReference type="Proteomes" id="UP001238540"/>
    </source>
</evidence>
<keyword evidence="17" id="KW-1185">Reference proteome</keyword>
<evidence type="ECO:0000256" key="9">
    <source>
        <dbReference type="ARBA" id="ARBA00023170"/>
    </source>
</evidence>
<evidence type="ECO:0000256" key="11">
    <source>
        <dbReference type="PROSITE-ProRule" id="PRU01360"/>
    </source>
</evidence>
<comment type="caution">
    <text evidence="16">The sequence shown here is derived from an EMBL/GenBank/DDBJ whole genome shotgun (WGS) entry which is preliminary data.</text>
</comment>
<evidence type="ECO:0000256" key="1">
    <source>
        <dbReference type="ARBA" id="ARBA00004571"/>
    </source>
</evidence>
<organism evidence="16 17">
    <name type="scientific">Vibrio ostreicida</name>
    <dbReference type="NCBI Taxonomy" id="526588"/>
    <lineage>
        <taxon>Bacteria</taxon>
        <taxon>Pseudomonadati</taxon>
        <taxon>Pseudomonadota</taxon>
        <taxon>Gammaproteobacteria</taxon>
        <taxon>Vibrionales</taxon>
        <taxon>Vibrionaceae</taxon>
        <taxon>Vibrio</taxon>
    </lineage>
</organism>
<reference evidence="17" key="1">
    <citation type="journal article" date="2019" name="Int. J. Syst. Evol. Microbiol.">
        <title>The Global Catalogue of Microorganisms (GCM) 10K type strain sequencing project: providing services to taxonomists for standard genome sequencing and annotation.</title>
        <authorList>
            <consortium name="The Broad Institute Genomics Platform"/>
            <consortium name="The Broad Institute Genome Sequencing Center for Infectious Disease"/>
            <person name="Wu L."/>
            <person name="Ma J."/>
        </authorList>
    </citation>
    <scope>NUCLEOTIDE SEQUENCE [LARGE SCALE GENOMIC DNA]</scope>
    <source>
        <strain evidence="17">CECT 7398</strain>
    </source>
</reference>
<evidence type="ECO:0000256" key="10">
    <source>
        <dbReference type="ARBA" id="ARBA00023237"/>
    </source>
</evidence>
<evidence type="ECO:0000256" key="3">
    <source>
        <dbReference type="ARBA" id="ARBA00022448"/>
    </source>
</evidence>
<dbReference type="InterPro" id="IPR039426">
    <property type="entry name" value="TonB-dep_rcpt-like"/>
</dbReference>
<evidence type="ECO:0000313" key="16">
    <source>
        <dbReference type="EMBL" id="MDN3611618.1"/>
    </source>
</evidence>
<keyword evidence="5 11" id="KW-0812">Transmembrane</keyword>
<accession>A0ABT8BZV2</accession>
<dbReference type="Proteomes" id="UP001238540">
    <property type="component" value="Unassembled WGS sequence"/>
</dbReference>
<dbReference type="InterPro" id="IPR011276">
    <property type="entry name" value="TonB_haem/Hb_rcpt"/>
</dbReference>
<keyword evidence="7 12" id="KW-0798">TonB box</keyword>
<dbReference type="InterPro" id="IPR012910">
    <property type="entry name" value="Plug_dom"/>
</dbReference>
<dbReference type="NCBIfam" id="TIGR01785">
    <property type="entry name" value="TonB-hemin"/>
    <property type="match status" value="1"/>
</dbReference>
<dbReference type="Pfam" id="PF07715">
    <property type="entry name" value="Plug"/>
    <property type="match status" value="1"/>
</dbReference>
<feature type="signal peptide" evidence="13">
    <location>
        <begin position="1"/>
        <end position="21"/>
    </location>
</feature>
<dbReference type="PANTHER" id="PTHR30069:SF29">
    <property type="entry name" value="HEMOGLOBIN AND HEMOGLOBIN-HAPTOGLOBIN-BINDING PROTEIN 1-RELATED"/>
    <property type="match status" value="1"/>
</dbReference>
<comment type="similarity">
    <text evidence="2">Belongs to the TonB-dependent receptor family. Hemoglobin/haptoglobin binding protein subfamily.</text>
</comment>
<evidence type="ECO:0000256" key="12">
    <source>
        <dbReference type="RuleBase" id="RU003357"/>
    </source>
</evidence>
<evidence type="ECO:0000256" key="2">
    <source>
        <dbReference type="ARBA" id="ARBA00008143"/>
    </source>
</evidence>
<evidence type="ECO:0000259" key="14">
    <source>
        <dbReference type="Pfam" id="PF00593"/>
    </source>
</evidence>
<evidence type="ECO:0000256" key="7">
    <source>
        <dbReference type="ARBA" id="ARBA00023077"/>
    </source>
</evidence>
<keyword evidence="6 13" id="KW-0732">Signal</keyword>
<comment type="subcellular location">
    <subcellularLocation>
        <location evidence="1 11">Cell outer membrane</location>
        <topology evidence="1 11">Multi-pass membrane protein</topology>
    </subcellularLocation>
</comment>
<evidence type="ECO:0000256" key="6">
    <source>
        <dbReference type="ARBA" id="ARBA00022729"/>
    </source>
</evidence>
<keyword evidence="3 11" id="KW-0813">Transport</keyword>
<evidence type="ECO:0000259" key="15">
    <source>
        <dbReference type="Pfam" id="PF07715"/>
    </source>
</evidence>
<feature type="domain" description="TonB-dependent receptor-like beta-barrel" evidence="14">
    <location>
        <begin position="231"/>
        <end position="673"/>
    </location>
</feature>
<feature type="domain" description="TonB-dependent receptor plug" evidence="15">
    <location>
        <begin position="41"/>
        <end position="151"/>
    </location>
</feature>
<feature type="chain" id="PRO_5046313163" evidence="13">
    <location>
        <begin position="22"/>
        <end position="709"/>
    </location>
</feature>
<name>A0ABT8BZV2_9VIBR</name>
<evidence type="ECO:0000256" key="8">
    <source>
        <dbReference type="ARBA" id="ARBA00023136"/>
    </source>
</evidence>
<protein>
    <submittedName>
        <fullName evidence="16">TonB-dependent hemoglobin/transferrin/lactoferrin family receptor</fullName>
    </submittedName>
</protein>
<dbReference type="RefSeq" id="WP_076588749.1">
    <property type="nucleotide sequence ID" value="NZ_JABEYA020000005.1"/>
</dbReference>
<evidence type="ECO:0000256" key="5">
    <source>
        <dbReference type="ARBA" id="ARBA00022692"/>
    </source>
</evidence>
<keyword evidence="9 16" id="KW-0675">Receptor</keyword>
<keyword evidence="10 11" id="KW-0998">Cell outer membrane</keyword>